<feature type="compositionally biased region" description="Polar residues" evidence="6">
    <location>
        <begin position="280"/>
        <end position="291"/>
    </location>
</feature>
<evidence type="ECO:0000256" key="3">
    <source>
        <dbReference type="ARBA" id="ARBA00022483"/>
    </source>
</evidence>
<feature type="region of interest" description="Disordered" evidence="6">
    <location>
        <begin position="191"/>
        <end position="219"/>
    </location>
</feature>
<dbReference type="Proteomes" id="UP001447188">
    <property type="component" value="Unassembled WGS sequence"/>
</dbReference>
<dbReference type="Pfam" id="PF20654">
    <property type="entry name" value="Sec3_C-term"/>
    <property type="match status" value="1"/>
</dbReference>
<feature type="compositionally biased region" description="Basic and acidic residues" evidence="6">
    <location>
        <begin position="453"/>
        <end position="466"/>
    </location>
</feature>
<dbReference type="SMART" id="SM01313">
    <property type="entry name" value="Sec3-PIP2_bind"/>
    <property type="match status" value="1"/>
</dbReference>
<dbReference type="Pfam" id="PF09763">
    <property type="entry name" value="Sec3_CC"/>
    <property type="match status" value="1"/>
</dbReference>
<keyword evidence="4 5" id="KW-0175">Coiled coil</keyword>
<dbReference type="InterPro" id="IPR019160">
    <property type="entry name" value="Sec3_CC"/>
</dbReference>
<evidence type="ECO:0000313" key="9">
    <source>
        <dbReference type="Proteomes" id="UP001447188"/>
    </source>
</evidence>
<feature type="compositionally biased region" description="Polar residues" evidence="6">
    <location>
        <begin position="518"/>
        <end position="538"/>
    </location>
</feature>
<feature type="region of interest" description="Disordered" evidence="6">
    <location>
        <begin position="1"/>
        <end position="30"/>
    </location>
</feature>
<evidence type="ECO:0000256" key="4">
    <source>
        <dbReference type="ARBA" id="ARBA00023054"/>
    </source>
</evidence>
<feature type="domain" description="Exocyst complex component Sec3 PIP2-binding N-terminal" evidence="7">
    <location>
        <begin position="77"/>
        <end position="164"/>
    </location>
</feature>
<reference evidence="8 9" key="1">
    <citation type="submission" date="2024-02" db="EMBL/GenBank/DDBJ databases">
        <title>Discinaceae phylogenomics.</title>
        <authorList>
            <person name="Dirks A.C."/>
            <person name="James T.Y."/>
        </authorList>
    </citation>
    <scope>NUCLEOTIDE SEQUENCE [LARGE SCALE GENOMIC DNA]</scope>
    <source>
        <strain evidence="8 9">ACD0624</strain>
    </source>
</reference>
<proteinExistence type="inferred from homology"/>
<accession>A0ABR3GIS8</accession>
<evidence type="ECO:0000256" key="6">
    <source>
        <dbReference type="SAM" id="MobiDB-lite"/>
    </source>
</evidence>
<dbReference type="EMBL" id="JBBBZM010000065">
    <property type="protein sequence ID" value="KAL0635667.1"/>
    <property type="molecule type" value="Genomic_DNA"/>
</dbReference>
<protein>
    <recommendedName>
        <fullName evidence="7">Exocyst complex component Sec3 PIP2-binding N-terminal domain-containing protein</fullName>
    </recommendedName>
</protein>
<comment type="caution">
    <text evidence="8">The sequence shown here is derived from an EMBL/GenBank/DDBJ whole genome shotgun (WGS) entry which is preliminary data.</text>
</comment>
<feature type="compositionally biased region" description="Polar residues" evidence="6">
    <location>
        <begin position="232"/>
        <end position="246"/>
    </location>
</feature>
<dbReference type="PANTHER" id="PTHR16092:SF14">
    <property type="entry name" value="EXOCYST COMPLEX COMPONENT 1 ISOFORM X1"/>
    <property type="match status" value="1"/>
</dbReference>
<dbReference type="InterPro" id="IPR028258">
    <property type="entry name" value="Sec3-PIP2_bind"/>
</dbReference>
<feature type="coiled-coil region" evidence="5">
    <location>
        <begin position="627"/>
        <end position="675"/>
    </location>
</feature>
<dbReference type="Pfam" id="PF15277">
    <property type="entry name" value="Sec3-PIP2_bind"/>
    <property type="match status" value="1"/>
</dbReference>
<feature type="compositionally biased region" description="Basic and acidic residues" evidence="6">
    <location>
        <begin position="424"/>
        <end position="436"/>
    </location>
</feature>
<feature type="compositionally biased region" description="Pro residues" evidence="6">
    <location>
        <begin position="7"/>
        <end position="21"/>
    </location>
</feature>
<sequence length="1335" mass="150246">MADPFPRNRPPNATPPHPPPAVSKAQQFEDEKKRITASCFSRTDTDGSLLESYITHCKVIEDAASPSGPPAPDAPVDQKKVRVIIVAVRKSGRVRMHKARENTNGSFQIGKTWNLDDLQEIENYLSPNEKGFTVTILKPYYWQAQSGKEKDFFISSMLKIFKKYTGGKIPNLIGFQRTEIDRILDGAASLQVKQRQEDDGSRASTPPTPSLLTPNMTLKPLSLRNLTTAQSMDSLTMSSSRQQSPGTKGMDGLSAPVGVLRPSQSSDRLPRRVPDPLSLGRTTSSKSTASNDSIPPPIPGRRPSDGSQRSGRQRSRPPQEDRAVRRTPSVEPSADKMRRTPSSNSQQLRDLPSMEYQPFNSSGTRVPPADLDLVGRTLQSKKSNKDVGSAFRLATTTLQAANPKLRPQTPTTPGTPSAAMFRSPSRERPRELERPPELPQIKFPIYQGTANGRAEESEDRRSRSRDPLPSVSQKSPSPVEKIDPPPKSARRATLTSRENNIPALLNQKPKTRDPSPAPRNQHTLDIPATMSQPPSLSQLALDPGNERTPRSRSRSPNTKARKRKSTKSSYLDDVDTSRVTVDLEELLHEFNWDGRGKVDELETSIKKEIATVESSNIVIHSDGDMRVDDLSALLDKAIRECEEMDALLTLYAVELTSLNDDIAHIENQSQGLQVQTANQKTLQKELQGLLETISIVPQQLDVLKYGSIDSAQALEGIEETLLALFKAMATIDPHIAAHNNPDSPVNNGRRGSWSDEGIGTMRALQEKKEEYRTEIRAFLARQRQFLAIKFQVEVVALEKSSKSEVNQGARPRLPVHEAAYLSIYKFVGLVVFTKDVDREEYMELQKLYTKPVRQLFENEFRDHVLAWKRITRKPTQDEMDLVFTVEEKGTDNVAVSAARKLTVKRSQTLAKIRSPTGDTFSKDKNQDGKIHAHEAFSGALAEMYNMVFREQNFLGEFFHLSSQLPANFAELVANSKPEHRRLGDLGGIKPADLDKGNGRIMLELMGELFSFWLQDLQNFVDWVIKSDPVQGVGVLFLIEERIESLQETNQEFLLKTLQKLHDRLAGLFNRFLDEQVRAIEETKVKIKKRKGVIAFMKVFPGFSAKIEDMLPLESSNEDDELDVREMVNDGYSKINKAMFESLQAIAKESPAVASQSMDPEDKEQLNYHIMMIENMHHYLEEVDTRSNSILVDFKKKADGEFREHMGLYIGAVIRRPLGKFLDYVESLEVLQRSGTEDISTRHSHSKSVFKKILGNHDGKEIKRGIETLRKRVDKHFGDSDDPALCARLLEKIFDRLEAEYIDAHKRAQKLLLTVYKDQGLELEFMVQDVQTAFRK</sequence>
<evidence type="ECO:0000256" key="1">
    <source>
        <dbReference type="ARBA" id="ARBA00006518"/>
    </source>
</evidence>
<feature type="region of interest" description="Disordered" evidence="6">
    <location>
        <begin position="397"/>
        <end position="572"/>
    </location>
</feature>
<evidence type="ECO:0000256" key="5">
    <source>
        <dbReference type="SAM" id="Coils"/>
    </source>
</evidence>
<evidence type="ECO:0000259" key="7">
    <source>
        <dbReference type="SMART" id="SM01313"/>
    </source>
</evidence>
<dbReference type="Gene3D" id="2.30.29.90">
    <property type="match status" value="1"/>
</dbReference>
<comment type="similarity">
    <text evidence="1">Belongs to the SEC3 family.</text>
</comment>
<feature type="region of interest" description="Disordered" evidence="6">
    <location>
        <begin position="232"/>
        <end position="370"/>
    </location>
</feature>
<keyword evidence="2" id="KW-0813">Transport</keyword>
<dbReference type="CDD" id="cd13315">
    <property type="entry name" value="PH_Sec3"/>
    <property type="match status" value="1"/>
</dbReference>
<evidence type="ECO:0000313" key="8">
    <source>
        <dbReference type="EMBL" id="KAL0635667.1"/>
    </source>
</evidence>
<dbReference type="PANTHER" id="PTHR16092">
    <property type="entry name" value="SEC3/SYNTAXIN-RELATED"/>
    <property type="match status" value="1"/>
</dbReference>
<keyword evidence="9" id="KW-1185">Reference proteome</keyword>
<keyword evidence="3" id="KW-0268">Exocytosis</keyword>
<dbReference type="InterPro" id="IPR048628">
    <property type="entry name" value="Sec3_C"/>
</dbReference>
<evidence type="ECO:0000256" key="2">
    <source>
        <dbReference type="ARBA" id="ARBA00022448"/>
    </source>
</evidence>
<gene>
    <name evidence="8" type="ORF">Q9L58_005393</name>
</gene>
<name>A0ABR3GIS8_9PEZI</name>
<organism evidence="8 9">
    <name type="scientific">Discina gigas</name>
    <dbReference type="NCBI Taxonomy" id="1032678"/>
    <lineage>
        <taxon>Eukaryota</taxon>
        <taxon>Fungi</taxon>
        <taxon>Dikarya</taxon>
        <taxon>Ascomycota</taxon>
        <taxon>Pezizomycotina</taxon>
        <taxon>Pezizomycetes</taxon>
        <taxon>Pezizales</taxon>
        <taxon>Discinaceae</taxon>
        <taxon>Discina</taxon>
    </lineage>
</organism>